<evidence type="ECO:0000256" key="1">
    <source>
        <dbReference type="ARBA" id="ARBA00000188"/>
    </source>
</evidence>
<gene>
    <name evidence="8" type="primary">gmd</name>
    <name evidence="8" type="ORF">MAGMO_2368</name>
</gene>
<dbReference type="GO" id="GO:0008446">
    <property type="term" value="F:GDP-mannose 4,6-dehydratase activity"/>
    <property type="evidence" value="ECO:0007669"/>
    <property type="project" value="UniProtKB-EC"/>
</dbReference>
<dbReference type="GO" id="GO:0042351">
    <property type="term" value="P:'de novo' GDP-L-fucose biosynthetic process"/>
    <property type="evidence" value="ECO:0007669"/>
    <property type="project" value="TreeGrafter"/>
</dbReference>
<comment type="catalytic activity">
    <reaction evidence="1">
        <text>GDP-alpha-D-mannose = GDP-4-dehydro-alpha-D-rhamnose + H2O</text>
        <dbReference type="Rhea" id="RHEA:23820"/>
        <dbReference type="ChEBI" id="CHEBI:15377"/>
        <dbReference type="ChEBI" id="CHEBI:57527"/>
        <dbReference type="ChEBI" id="CHEBI:57964"/>
        <dbReference type="EC" id="4.2.1.47"/>
    </reaction>
</comment>
<protein>
    <recommendedName>
        <fullName evidence="4">GDP-mannose 4,6-dehydratase</fullName>
        <ecNumber evidence="4">4.2.1.47</ecNumber>
    </recommendedName>
</protein>
<reference evidence="8" key="1">
    <citation type="submission" date="2015-04" db="EMBL/GenBank/DDBJ databases">
        <authorList>
            <person name="Syromyatnikov M.Y."/>
            <person name="Popov V.N."/>
        </authorList>
    </citation>
    <scope>NUCLEOTIDE SEQUENCE</scope>
    <source>
        <strain evidence="8">MO-1</strain>
    </source>
</reference>
<dbReference type="PANTHER" id="PTHR43715">
    <property type="entry name" value="GDP-MANNOSE 4,6-DEHYDRATASE"/>
    <property type="match status" value="1"/>
</dbReference>
<sequence length="338" mass="38056">MKRALICGVTGQDGAWLALLLLKKGYHVFGTSRDANVCSKDKLTLLGIEEKISYLSLNPTDFRSVIQAIIQADPDEIYNLSGQSSVALSFEQPVETLESISHGTINILEAIRMIKPDIRFYNAGSSECFGDTENEAATEETSFSPRSPYAVAKSAAFWSVSNYREGYNMFACSGILFNHESWLRPERFVTRKIISAAHRIAHGSNETLKLGNLGVSRDWGWAPEYVEGMWRMLQQEKPDDFVLATGQTYSLEEFVQEAFAAFGLDWKQHTTSNAVFFRNTDIHMSRANPQKATKLLEWSAKLKMPDIVQKMAIAEQLLAKQKDCKEKQQVNHELLLSL</sequence>
<dbReference type="FunFam" id="3.40.50.720:FF:000924">
    <property type="entry name" value="GDP-mannose 4,6 dehydratase"/>
    <property type="match status" value="1"/>
</dbReference>
<dbReference type="InterPro" id="IPR006368">
    <property type="entry name" value="GDP_Man_deHydtase"/>
</dbReference>
<organism evidence="8">
    <name type="scientific">Magnetococcus massalia (strain MO-1)</name>
    <dbReference type="NCBI Taxonomy" id="451514"/>
    <lineage>
        <taxon>Bacteria</taxon>
        <taxon>Pseudomonadati</taxon>
        <taxon>Pseudomonadota</taxon>
        <taxon>Magnetococcia</taxon>
        <taxon>Magnetococcales</taxon>
        <taxon>Magnetococcaceae</taxon>
        <taxon>Magnetococcus</taxon>
    </lineage>
</organism>
<dbReference type="InterPro" id="IPR036291">
    <property type="entry name" value="NAD(P)-bd_dom_sf"/>
</dbReference>
<evidence type="ECO:0000256" key="5">
    <source>
        <dbReference type="ARBA" id="ARBA00023239"/>
    </source>
</evidence>
<dbReference type="EC" id="4.2.1.47" evidence="4"/>
<dbReference type="Gene3D" id="3.90.25.10">
    <property type="entry name" value="UDP-galactose 4-epimerase, domain 1"/>
    <property type="match status" value="1"/>
</dbReference>
<comment type="function">
    <text evidence="6">Catalyzes the conversion of GDP-D-mannose to GDP-4-dehydro-6-deoxy-D-mannose.</text>
</comment>
<evidence type="ECO:0000256" key="4">
    <source>
        <dbReference type="ARBA" id="ARBA00011989"/>
    </source>
</evidence>
<dbReference type="InterPro" id="IPR016040">
    <property type="entry name" value="NAD(P)-bd_dom"/>
</dbReference>
<dbReference type="Pfam" id="PF16363">
    <property type="entry name" value="GDP_Man_Dehyd"/>
    <property type="match status" value="1"/>
</dbReference>
<evidence type="ECO:0000259" key="7">
    <source>
        <dbReference type="Pfam" id="PF16363"/>
    </source>
</evidence>
<comment type="similarity">
    <text evidence="3">Belongs to the NAD(P)-dependent epimerase/dehydratase family. GDP-mannose 4,6-dehydratase subfamily.</text>
</comment>
<proteinExistence type="inferred from homology"/>
<dbReference type="EMBL" id="LO017727">
    <property type="protein sequence ID" value="CRH06528.1"/>
    <property type="molecule type" value="Genomic_DNA"/>
</dbReference>
<keyword evidence="5 8" id="KW-0456">Lyase</keyword>
<evidence type="ECO:0000256" key="2">
    <source>
        <dbReference type="ARBA" id="ARBA00001937"/>
    </source>
</evidence>
<comment type="cofactor">
    <cofactor evidence="2">
        <name>NADP(+)</name>
        <dbReference type="ChEBI" id="CHEBI:58349"/>
    </cofactor>
</comment>
<dbReference type="PANTHER" id="PTHR43715:SF1">
    <property type="entry name" value="GDP-MANNOSE 4,6 DEHYDRATASE"/>
    <property type="match status" value="1"/>
</dbReference>
<feature type="domain" description="NAD(P)-binding" evidence="7">
    <location>
        <begin position="5"/>
        <end position="311"/>
    </location>
</feature>
<evidence type="ECO:0000256" key="6">
    <source>
        <dbReference type="ARBA" id="ARBA00059383"/>
    </source>
</evidence>
<name>A0A1S7LIU0_MAGMO</name>
<dbReference type="SUPFAM" id="SSF51735">
    <property type="entry name" value="NAD(P)-binding Rossmann-fold domains"/>
    <property type="match status" value="1"/>
</dbReference>
<dbReference type="AlphaFoldDB" id="A0A1S7LIU0"/>
<dbReference type="CDD" id="cd05260">
    <property type="entry name" value="GDP_MD_SDR_e"/>
    <property type="match status" value="1"/>
</dbReference>
<dbReference type="Gene3D" id="3.40.50.720">
    <property type="entry name" value="NAD(P)-binding Rossmann-like Domain"/>
    <property type="match status" value="1"/>
</dbReference>
<evidence type="ECO:0000256" key="3">
    <source>
        <dbReference type="ARBA" id="ARBA00009263"/>
    </source>
</evidence>
<accession>A0A1S7LIU0</accession>
<evidence type="ECO:0000313" key="8">
    <source>
        <dbReference type="EMBL" id="CRH06528.1"/>
    </source>
</evidence>